<dbReference type="eggNOG" id="ENOG503344M">
    <property type="taxonomic scope" value="Bacteria"/>
</dbReference>
<dbReference type="EMBL" id="CP007139">
    <property type="protein sequence ID" value="AIE83670.1"/>
    <property type="molecule type" value="Genomic_DNA"/>
</dbReference>
<sequence length="84" mass="9147">MPLSRDEQGGGTNADGSKSSTYCSHCYQDGAFTLPDLTLQQMQERVGEKLKQVGVPPSFAEAQIQKLPQLRRWAGQGDSSQSMS</sequence>
<dbReference type="AlphaFoldDB" id="A0A068NLN6"/>
<dbReference type="Proteomes" id="UP000027982">
    <property type="component" value="Chromosome"/>
</dbReference>
<gene>
    <name evidence="3" type="ORF">OP10G_0302</name>
</gene>
<dbReference type="HOGENOM" id="CLU_175260_1_0_0"/>
<accession>A0A068NLN6</accession>
<dbReference type="OrthoDB" id="9801008at2"/>
<evidence type="ECO:0000256" key="1">
    <source>
        <dbReference type="SAM" id="MobiDB-lite"/>
    </source>
</evidence>
<feature type="region of interest" description="Disordered" evidence="1">
    <location>
        <begin position="1"/>
        <end position="20"/>
    </location>
</feature>
<organism evidence="3 4">
    <name type="scientific">Fimbriimonas ginsengisoli Gsoil 348</name>
    <dbReference type="NCBI Taxonomy" id="661478"/>
    <lineage>
        <taxon>Bacteria</taxon>
        <taxon>Bacillati</taxon>
        <taxon>Armatimonadota</taxon>
        <taxon>Fimbriimonadia</taxon>
        <taxon>Fimbriimonadales</taxon>
        <taxon>Fimbriimonadaceae</taxon>
        <taxon>Fimbriimonas</taxon>
    </lineage>
</organism>
<dbReference type="Pfam" id="PF12674">
    <property type="entry name" value="Zn_ribbon_2"/>
    <property type="match status" value="1"/>
</dbReference>
<keyword evidence="4" id="KW-1185">Reference proteome</keyword>
<feature type="domain" description="Putative zinc ribbon" evidence="2">
    <location>
        <begin position="1"/>
        <end position="73"/>
    </location>
</feature>
<proteinExistence type="predicted"/>
<protein>
    <recommendedName>
        <fullName evidence="2">Putative zinc ribbon domain-containing protein</fullName>
    </recommendedName>
</protein>
<reference evidence="3 4" key="1">
    <citation type="journal article" date="2014" name="PLoS ONE">
        <title>The first complete genome sequence of the class fimbriimonadia in the phylum armatimonadetes.</title>
        <authorList>
            <person name="Hu Z.Y."/>
            <person name="Wang Y.Z."/>
            <person name="Im W.T."/>
            <person name="Wang S.Y."/>
            <person name="Zhao G.P."/>
            <person name="Zheng H.J."/>
            <person name="Quan Z.X."/>
        </authorList>
    </citation>
    <scope>NUCLEOTIDE SEQUENCE [LARGE SCALE GENOMIC DNA]</scope>
    <source>
        <strain evidence="3">Gsoil 348</strain>
    </source>
</reference>
<evidence type="ECO:0000313" key="3">
    <source>
        <dbReference type="EMBL" id="AIE83670.1"/>
    </source>
</evidence>
<name>A0A068NLN6_FIMGI</name>
<dbReference type="KEGG" id="fgi:OP10G_0302"/>
<evidence type="ECO:0000259" key="2">
    <source>
        <dbReference type="Pfam" id="PF12674"/>
    </source>
</evidence>
<dbReference type="STRING" id="661478.OP10G_0302"/>
<dbReference type="RefSeq" id="WP_052547460.1">
    <property type="nucleotide sequence ID" value="NZ_CP007139.1"/>
</dbReference>
<evidence type="ECO:0000313" key="4">
    <source>
        <dbReference type="Proteomes" id="UP000027982"/>
    </source>
</evidence>
<dbReference type="InterPro" id="IPR025868">
    <property type="entry name" value="Zn_ribbon_dom_put"/>
</dbReference>